<dbReference type="InterPro" id="IPR010987">
    <property type="entry name" value="Glutathione-S-Trfase_C-like"/>
</dbReference>
<dbReference type="Gene3D" id="1.20.1050.10">
    <property type="match status" value="1"/>
</dbReference>
<feature type="domain" description="GST N-terminal" evidence="5">
    <location>
        <begin position="1"/>
        <end position="88"/>
    </location>
</feature>
<dbReference type="Proteomes" id="UP000822688">
    <property type="component" value="Chromosome 3"/>
</dbReference>
<dbReference type="GO" id="GO:0006749">
    <property type="term" value="P:glutathione metabolic process"/>
    <property type="evidence" value="ECO:0007669"/>
    <property type="project" value="TreeGrafter"/>
</dbReference>
<evidence type="ECO:0000256" key="2">
    <source>
        <dbReference type="ARBA" id="ARBA00012452"/>
    </source>
</evidence>
<name>A0A8T0IID3_CERPU</name>
<keyword evidence="3" id="KW-0808">Transferase</keyword>
<reference evidence="7" key="1">
    <citation type="submission" date="2020-06" db="EMBL/GenBank/DDBJ databases">
        <title>WGS assembly of Ceratodon purpureus strain R40.</title>
        <authorList>
            <person name="Carey S.B."/>
            <person name="Jenkins J."/>
            <person name="Shu S."/>
            <person name="Lovell J.T."/>
            <person name="Sreedasyam A."/>
            <person name="Maumus F."/>
            <person name="Tiley G.P."/>
            <person name="Fernandez-Pozo N."/>
            <person name="Barry K."/>
            <person name="Chen C."/>
            <person name="Wang M."/>
            <person name="Lipzen A."/>
            <person name="Daum C."/>
            <person name="Saski C.A."/>
            <person name="Payton A.C."/>
            <person name="Mcbreen J.C."/>
            <person name="Conrad R.E."/>
            <person name="Kollar L.M."/>
            <person name="Olsson S."/>
            <person name="Huttunen S."/>
            <person name="Landis J.B."/>
            <person name="Wickett N.J."/>
            <person name="Johnson M.G."/>
            <person name="Rensing S.A."/>
            <person name="Grimwood J."/>
            <person name="Schmutz J."/>
            <person name="Mcdaniel S.F."/>
        </authorList>
    </citation>
    <scope>NUCLEOTIDE SEQUENCE</scope>
    <source>
        <strain evidence="7">R40</strain>
    </source>
</reference>
<feature type="domain" description="GST C-terminal" evidence="6">
    <location>
        <begin position="95"/>
        <end position="223"/>
    </location>
</feature>
<dbReference type="SFLD" id="SFLDS00019">
    <property type="entry name" value="Glutathione_Transferase_(cytos"/>
    <property type="match status" value="1"/>
</dbReference>
<dbReference type="FunFam" id="3.40.30.10:FF:000016">
    <property type="entry name" value="Glutathione S-transferase F2"/>
    <property type="match status" value="1"/>
</dbReference>
<dbReference type="InterPro" id="IPR040079">
    <property type="entry name" value="Glutathione_S-Trfase"/>
</dbReference>
<dbReference type="InterPro" id="IPR036249">
    <property type="entry name" value="Thioredoxin-like_sf"/>
</dbReference>
<dbReference type="Pfam" id="PF00043">
    <property type="entry name" value="GST_C"/>
    <property type="match status" value="1"/>
</dbReference>
<dbReference type="SUPFAM" id="SSF47616">
    <property type="entry name" value="GST C-terminal domain-like"/>
    <property type="match status" value="1"/>
</dbReference>
<dbReference type="PANTHER" id="PTHR43900">
    <property type="entry name" value="GLUTATHIONE S-TRANSFERASE RHO"/>
    <property type="match status" value="1"/>
</dbReference>
<comment type="catalytic activity">
    <reaction evidence="4">
        <text>RX + glutathione = an S-substituted glutathione + a halide anion + H(+)</text>
        <dbReference type="Rhea" id="RHEA:16437"/>
        <dbReference type="ChEBI" id="CHEBI:15378"/>
        <dbReference type="ChEBI" id="CHEBI:16042"/>
        <dbReference type="ChEBI" id="CHEBI:17792"/>
        <dbReference type="ChEBI" id="CHEBI:57925"/>
        <dbReference type="ChEBI" id="CHEBI:90779"/>
        <dbReference type="EC" id="2.5.1.18"/>
    </reaction>
</comment>
<evidence type="ECO:0000256" key="4">
    <source>
        <dbReference type="ARBA" id="ARBA00047960"/>
    </source>
</evidence>
<evidence type="ECO:0000259" key="5">
    <source>
        <dbReference type="PROSITE" id="PS50404"/>
    </source>
</evidence>
<dbReference type="SFLD" id="SFLDG01154">
    <property type="entry name" value="Main.5:_Phi-like"/>
    <property type="match status" value="1"/>
</dbReference>
<dbReference type="PANTHER" id="PTHR43900:SF3">
    <property type="entry name" value="GLUTATHIONE S-TRANSFERASE RHO"/>
    <property type="match status" value="1"/>
</dbReference>
<dbReference type="CDD" id="cd03187">
    <property type="entry name" value="GST_C_Phi"/>
    <property type="match status" value="1"/>
</dbReference>
<dbReference type="GO" id="GO:0004364">
    <property type="term" value="F:glutathione transferase activity"/>
    <property type="evidence" value="ECO:0007669"/>
    <property type="project" value="UniProtKB-EC"/>
</dbReference>
<dbReference type="GO" id="GO:0009636">
    <property type="term" value="P:response to toxic substance"/>
    <property type="evidence" value="ECO:0007669"/>
    <property type="project" value="UniProtKB-ARBA"/>
</dbReference>
<dbReference type="SUPFAM" id="SSF52833">
    <property type="entry name" value="Thioredoxin-like"/>
    <property type="match status" value="1"/>
</dbReference>
<evidence type="ECO:0000256" key="3">
    <source>
        <dbReference type="ARBA" id="ARBA00022679"/>
    </source>
</evidence>
<evidence type="ECO:0000256" key="1">
    <source>
        <dbReference type="ARBA" id="ARBA00010128"/>
    </source>
</evidence>
<evidence type="ECO:0000259" key="6">
    <source>
        <dbReference type="PROSITE" id="PS50405"/>
    </source>
</evidence>
<dbReference type="PROSITE" id="PS50404">
    <property type="entry name" value="GST_NTER"/>
    <property type="match status" value="1"/>
</dbReference>
<gene>
    <name evidence="7" type="ORF">KC19_3G084100</name>
</gene>
<keyword evidence="8" id="KW-1185">Reference proteome</keyword>
<dbReference type="PROSITE" id="PS50405">
    <property type="entry name" value="GST_CTER"/>
    <property type="match status" value="1"/>
</dbReference>
<dbReference type="InterPro" id="IPR036282">
    <property type="entry name" value="Glutathione-S-Trfase_C_sf"/>
</dbReference>
<dbReference type="InterPro" id="IPR004045">
    <property type="entry name" value="Glutathione_S-Trfase_N"/>
</dbReference>
<evidence type="ECO:0000313" key="7">
    <source>
        <dbReference type="EMBL" id="KAG0582765.1"/>
    </source>
</evidence>
<dbReference type="AlphaFoldDB" id="A0A8T0IID3"/>
<dbReference type="InterPro" id="IPR004046">
    <property type="entry name" value="GST_C"/>
</dbReference>
<protein>
    <recommendedName>
        <fullName evidence="2">glutathione transferase</fullName>
        <ecNumber evidence="2">2.5.1.18</ecNumber>
    </recommendedName>
</protein>
<dbReference type="InterPro" id="IPR034347">
    <property type="entry name" value="GST_Phi_C"/>
</dbReference>
<dbReference type="EC" id="2.5.1.18" evidence="2"/>
<dbReference type="SFLD" id="SFLDG00358">
    <property type="entry name" value="Main_(cytGST)"/>
    <property type="match status" value="1"/>
</dbReference>
<dbReference type="Pfam" id="PF02798">
    <property type="entry name" value="GST_N"/>
    <property type="match status" value="1"/>
</dbReference>
<dbReference type="EMBL" id="CM026423">
    <property type="protein sequence ID" value="KAG0582765.1"/>
    <property type="molecule type" value="Genomic_DNA"/>
</dbReference>
<accession>A0A8T0IID3</accession>
<comment type="similarity">
    <text evidence="1">Belongs to the GST superfamily. Phi family.</text>
</comment>
<comment type="caution">
    <text evidence="7">The sequence shown here is derived from an EMBL/GenBank/DDBJ whole genome shotgun (WGS) entry which is preliminary data.</text>
</comment>
<organism evidence="7 8">
    <name type="scientific">Ceratodon purpureus</name>
    <name type="common">Fire moss</name>
    <name type="synonym">Dicranum purpureum</name>
    <dbReference type="NCBI Taxonomy" id="3225"/>
    <lineage>
        <taxon>Eukaryota</taxon>
        <taxon>Viridiplantae</taxon>
        <taxon>Streptophyta</taxon>
        <taxon>Embryophyta</taxon>
        <taxon>Bryophyta</taxon>
        <taxon>Bryophytina</taxon>
        <taxon>Bryopsida</taxon>
        <taxon>Dicranidae</taxon>
        <taxon>Pseudoditrichales</taxon>
        <taxon>Ditrichaceae</taxon>
        <taxon>Ceratodon</taxon>
    </lineage>
</organism>
<dbReference type="FunFam" id="1.20.1050.10:FF:000004">
    <property type="entry name" value="Glutathione S-transferase F2"/>
    <property type="match status" value="1"/>
</dbReference>
<dbReference type="Gene3D" id="3.40.30.10">
    <property type="entry name" value="Glutaredoxin"/>
    <property type="match status" value="1"/>
</dbReference>
<proteinExistence type="inferred from homology"/>
<evidence type="ECO:0000313" key="8">
    <source>
        <dbReference type="Proteomes" id="UP000822688"/>
    </source>
</evidence>
<sequence length="223" mass="25245">MTITVYGSKISTYTLRVLVTLSELDVRDYKWAPVNMAAPVKEHHSHEFKSNLQPFGQVPVMHDDDCDLTLFESRAIARYLAEKFHSQGTPLLGTTPREKALVNQWIEVESQNFNKPVGQILLHTVFSKNYGITGSPEVVEENLEKLEKVLDVYEAHLARSKYLAGDFFSLADLHHLPATNLLIDVAKKGHVFESRPHVSSWWKSISSRPAFRDCLAFQKSPGP</sequence>
<dbReference type="GO" id="GO:0043295">
    <property type="term" value="F:glutathione binding"/>
    <property type="evidence" value="ECO:0007669"/>
    <property type="project" value="TreeGrafter"/>
</dbReference>
<dbReference type="GO" id="GO:0005737">
    <property type="term" value="C:cytoplasm"/>
    <property type="evidence" value="ECO:0007669"/>
    <property type="project" value="TreeGrafter"/>
</dbReference>